<evidence type="ECO:0000313" key="3">
    <source>
        <dbReference type="Proteomes" id="UP000251960"/>
    </source>
</evidence>
<evidence type="ECO:0000313" key="2">
    <source>
        <dbReference type="EMBL" id="PWZ07937.1"/>
    </source>
</evidence>
<organism evidence="2 3">
    <name type="scientific">Zea mays</name>
    <name type="common">Maize</name>
    <dbReference type="NCBI Taxonomy" id="4577"/>
    <lineage>
        <taxon>Eukaryota</taxon>
        <taxon>Viridiplantae</taxon>
        <taxon>Streptophyta</taxon>
        <taxon>Embryophyta</taxon>
        <taxon>Tracheophyta</taxon>
        <taxon>Spermatophyta</taxon>
        <taxon>Magnoliopsida</taxon>
        <taxon>Liliopsida</taxon>
        <taxon>Poales</taxon>
        <taxon>Poaceae</taxon>
        <taxon>PACMAD clade</taxon>
        <taxon>Panicoideae</taxon>
        <taxon>Andropogonodae</taxon>
        <taxon>Andropogoneae</taxon>
        <taxon>Tripsacinae</taxon>
        <taxon>Zea</taxon>
    </lineage>
</organism>
<dbReference type="Proteomes" id="UP000251960">
    <property type="component" value="Chromosome 9"/>
</dbReference>
<feature type="transmembrane region" description="Helical" evidence="1">
    <location>
        <begin position="60"/>
        <end position="85"/>
    </location>
</feature>
<dbReference type="Gene3D" id="1.25.40.10">
    <property type="entry name" value="Tetratricopeptide repeat domain"/>
    <property type="match status" value="1"/>
</dbReference>
<dbReference type="ExpressionAtlas" id="A0A3L6DIB2">
    <property type="expression patterns" value="baseline and differential"/>
</dbReference>
<comment type="caution">
    <text evidence="2">The sequence shown here is derived from an EMBL/GenBank/DDBJ whole genome shotgun (WGS) entry which is preliminary data.</text>
</comment>
<keyword evidence="1" id="KW-0472">Membrane</keyword>
<evidence type="ECO:0000256" key="1">
    <source>
        <dbReference type="SAM" id="Phobius"/>
    </source>
</evidence>
<dbReference type="AlphaFoldDB" id="A0A3L6DIB2"/>
<dbReference type="SUPFAM" id="SSF48452">
    <property type="entry name" value="TPR-like"/>
    <property type="match status" value="1"/>
</dbReference>
<name>A0A3L6DIB2_MAIZE</name>
<dbReference type="InterPro" id="IPR011990">
    <property type="entry name" value="TPR-like_helical_dom_sf"/>
</dbReference>
<gene>
    <name evidence="2" type="ORF">Zm00014a_009802</name>
</gene>
<dbReference type="EMBL" id="NCVQ01000010">
    <property type="protein sequence ID" value="PWZ07937.1"/>
    <property type="molecule type" value="Genomic_DNA"/>
</dbReference>
<protein>
    <submittedName>
        <fullName evidence="2">Uncharacterized protein</fullName>
    </submittedName>
</protein>
<keyword evidence="1" id="KW-0812">Transmembrane</keyword>
<accession>A0A3L6DIB2</accession>
<proteinExistence type="predicted"/>
<reference evidence="2 3" key="1">
    <citation type="journal article" date="2018" name="Nat. Genet.">
        <title>Extensive intraspecific gene order and gene structural variations between Mo17 and other maize genomes.</title>
        <authorList>
            <person name="Sun S."/>
            <person name="Zhou Y."/>
            <person name="Chen J."/>
            <person name="Shi J."/>
            <person name="Zhao H."/>
            <person name="Zhao H."/>
            <person name="Song W."/>
            <person name="Zhang M."/>
            <person name="Cui Y."/>
            <person name="Dong X."/>
            <person name="Liu H."/>
            <person name="Ma X."/>
            <person name="Jiao Y."/>
            <person name="Wang B."/>
            <person name="Wei X."/>
            <person name="Stein J.C."/>
            <person name="Glaubitz J.C."/>
            <person name="Lu F."/>
            <person name="Yu G."/>
            <person name="Liang C."/>
            <person name="Fengler K."/>
            <person name="Li B."/>
            <person name="Rafalski A."/>
            <person name="Schnable P.S."/>
            <person name="Ware D.H."/>
            <person name="Buckler E.S."/>
            <person name="Lai J."/>
        </authorList>
    </citation>
    <scope>NUCLEOTIDE SEQUENCE [LARGE SCALE GENOMIC DNA]</scope>
    <source>
        <strain evidence="3">cv. Missouri 17</strain>
        <tissue evidence="2">Seedling</tissue>
    </source>
</reference>
<keyword evidence="1" id="KW-1133">Transmembrane helix</keyword>
<sequence length="155" mass="17856">MMSYGIMGVTTTPEIGHHRQPWVRTTTLQEWMEYQKAVSYYAKALTFPTKSLSAFAGLAYTYHLMVFFLILSHLLFHTIFVTVMLSCHTKMYLYRLEVVDDFEAAINYYHKALWLKPDDQFCTDMLTYALESICQITARRKPGRGLLTATGGVTC</sequence>